<dbReference type="RefSeq" id="WP_229738695.1">
    <property type="nucleotide sequence ID" value="NZ_BMER01000001.1"/>
</dbReference>
<organism evidence="3 4">
    <name type="scientific">Parapedobacter pyrenivorans</name>
    <dbReference type="NCBI Taxonomy" id="1305674"/>
    <lineage>
        <taxon>Bacteria</taxon>
        <taxon>Pseudomonadati</taxon>
        <taxon>Bacteroidota</taxon>
        <taxon>Sphingobacteriia</taxon>
        <taxon>Sphingobacteriales</taxon>
        <taxon>Sphingobacteriaceae</taxon>
        <taxon>Parapedobacter</taxon>
    </lineage>
</organism>
<evidence type="ECO:0000256" key="1">
    <source>
        <dbReference type="ARBA" id="ARBA00035885"/>
    </source>
</evidence>
<reference evidence="3" key="1">
    <citation type="journal article" date="2014" name="Int. J. Syst. Evol. Microbiol.">
        <title>Complete genome sequence of Corynebacterium casei LMG S-19264T (=DSM 44701T), isolated from a smear-ripened cheese.</title>
        <authorList>
            <consortium name="US DOE Joint Genome Institute (JGI-PGF)"/>
            <person name="Walter F."/>
            <person name="Albersmeier A."/>
            <person name="Kalinowski J."/>
            <person name="Ruckert C."/>
        </authorList>
    </citation>
    <scope>NUCLEOTIDE SEQUENCE</scope>
    <source>
        <strain evidence="3">CGMCC 1.12195</strain>
    </source>
</reference>
<evidence type="ECO:0000313" key="3">
    <source>
        <dbReference type="EMBL" id="GGG88096.1"/>
    </source>
</evidence>
<comment type="catalytic activity">
    <reaction evidence="1">
        <text>an N-(ADP-alpha-D-ribosyl)-thymidine in DNA + H2O = a thymidine in DNA + ADP-D-ribose</text>
        <dbReference type="Rhea" id="RHEA:71655"/>
        <dbReference type="Rhea" id="RHEA-COMP:13556"/>
        <dbReference type="Rhea" id="RHEA-COMP:18051"/>
        <dbReference type="ChEBI" id="CHEBI:15377"/>
        <dbReference type="ChEBI" id="CHEBI:57967"/>
        <dbReference type="ChEBI" id="CHEBI:137386"/>
        <dbReference type="ChEBI" id="CHEBI:191199"/>
    </reaction>
    <physiologicalReaction direction="left-to-right" evidence="1">
        <dbReference type="Rhea" id="RHEA:71656"/>
    </physiologicalReaction>
</comment>
<keyword evidence="4" id="KW-1185">Reference proteome</keyword>
<dbReference type="EMBL" id="BMER01000001">
    <property type="protein sequence ID" value="GGG88096.1"/>
    <property type="molecule type" value="Genomic_DNA"/>
</dbReference>
<proteinExistence type="predicted"/>
<dbReference type="CDD" id="cd02901">
    <property type="entry name" value="Macro_Poa1p-like"/>
    <property type="match status" value="1"/>
</dbReference>
<reference evidence="3" key="2">
    <citation type="submission" date="2020-09" db="EMBL/GenBank/DDBJ databases">
        <authorList>
            <person name="Sun Q."/>
            <person name="Zhou Y."/>
        </authorList>
    </citation>
    <scope>NUCLEOTIDE SEQUENCE</scope>
    <source>
        <strain evidence="3">CGMCC 1.12195</strain>
    </source>
</reference>
<dbReference type="GO" id="GO:0140291">
    <property type="term" value="P:peptidyl-glutamate ADP-deribosylation"/>
    <property type="evidence" value="ECO:0007669"/>
    <property type="project" value="TreeGrafter"/>
</dbReference>
<dbReference type="InterPro" id="IPR050892">
    <property type="entry name" value="ADP-ribose_metab_enzymes"/>
</dbReference>
<gene>
    <name evidence="3" type="ORF">GCM10007415_22550</name>
</gene>
<dbReference type="InterPro" id="IPR043472">
    <property type="entry name" value="Macro_dom-like"/>
</dbReference>
<name>A0A917HRQ8_9SPHI</name>
<feature type="domain" description="Macro" evidence="2">
    <location>
        <begin position="1"/>
        <end position="154"/>
    </location>
</feature>
<dbReference type="AlphaFoldDB" id="A0A917HRQ8"/>
<evidence type="ECO:0000313" key="4">
    <source>
        <dbReference type="Proteomes" id="UP000660862"/>
    </source>
</evidence>
<dbReference type="InterPro" id="IPR002589">
    <property type="entry name" value="Macro_dom"/>
</dbReference>
<dbReference type="Pfam" id="PF01661">
    <property type="entry name" value="Macro"/>
    <property type="match status" value="1"/>
</dbReference>
<accession>A0A917HRQ8</accession>
<dbReference type="SUPFAM" id="SSF52949">
    <property type="entry name" value="Macro domain-like"/>
    <property type="match status" value="1"/>
</dbReference>
<dbReference type="SMART" id="SM00506">
    <property type="entry name" value="A1pp"/>
    <property type="match status" value="1"/>
</dbReference>
<dbReference type="PANTHER" id="PTHR12521">
    <property type="entry name" value="PROTEIN C6ORF130"/>
    <property type="match status" value="1"/>
</dbReference>
<dbReference type="PANTHER" id="PTHR12521:SF0">
    <property type="entry name" value="ADP-RIBOSE GLYCOHYDROLASE OARD1"/>
    <property type="match status" value="1"/>
</dbReference>
<protein>
    <submittedName>
        <fullName evidence="3">Appr-1-p processing protein</fullName>
    </submittedName>
</protein>
<dbReference type="PROSITE" id="PS51154">
    <property type="entry name" value="MACRO"/>
    <property type="match status" value="1"/>
</dbReference>
<comment type="caution">
    <text evidence="3">The sequence shown here is derived from an EMBL/GenBank/DDBJ whole genome shotgun (WGS) entry which is preliminary data.</text>
</comment>
<sequence>MITFLQGDLLRSDADALVNTVNTVGVMGKGIALQFKNQFPKNYKVYKEACKTGALRTGQMLVVRDGDLLREKNIVNFPTKEHWKAPSKIEYIEKGLPALKEAIIQHQIKSIAIPPLGCGSGGLDWNVVKPMIIDQLSDLDIDILVYEPNAAIKSILQGEDKPRDAELTPAKAMLLYLMFHYESVGDISSLFAANKLAYFLQESGENLRLTFTAHHYGPYSVQLNHVLGAVNGVYLKGLEQNQAKAFEPLLLNYERYAEVERFIQSELSAVQRDRLQSVLKLIEGFESTYALELLASADYASKQPGVDNVEQVIYAIKQWNPRKADLFQSEHVKLAYDHLQAFRSAVFS</sequence>
<evidence type="ECO:0000259" key="2">
    <source>
        <dbReference type="PROSITE" id="PS51154"/>
    </source>
</evidence>
<dbReference type="Gene3D" id="3.40.220.10">
    <property type="entry name" value="Leucine Aminopeptidase, subunit E, domain 1"/>
    <property type="match status" value="1"/>
</dbReference>
<dbReference type="Proteomes" id="UP000660862">
    <property type="component" value="Unassembled WGS sequence"/>
</dbReference>